<dbReference type="Proteomes" id="UP000291084">
    <property type="component" value="Chromosome 9"/>
</dbReference>
<dbReference type="PANTHER" id="PTHR12746">
    <property type="entry name" value="NONSENSE-MEDIATED MRNA DECAY PROTEIN 3"/>
    <property type="match status" value="1"/>
</dbReference>
<reference evidence="2 3" key="1">
    <citation type="journal article" date="2015" name="Sci. Rep.">
        <title>The power of single molecule real-time sequencing technology in the de novo assembly of a eukaryotic genome.</title>
        <authorList>
            <person name="Sakai H."/>
            <person name="Naito K."/>
            <person name="Ogiso-Tanaka E."/>
            <person name="Takahashi Y."/>
            <person name="Iseki K."/>
            <person name="Muto C."/>
            <person name="Satou K."/>
            <person name="Teruya K."/>
            <person name="Shiroma A."/>
            <person name="Shimoji M."/>
            <person name="Hirano T."/>
            <person name="Itoh T."/>
            <person name="Kaga A."/>
            <person name="Tomooka N."/>
        </authorList>
    </citation>
    <scope>NUCLEOTIDE SEQUENCE [LARGE SCALE GENOMIC DNA]</scope>
    <source>
        <strain evidence="3">cv. Shumari</strain>
    </source>
</reference>
<protein>
    <recommendedName>
        <fullName evidence="1">60S ribosomal export protein NMD3 OB-fold domain-containing protein</fullName>
    </recommendedName>
</protein>
<evidence type="ECO:0000259" key="1">
    <source>
        <dbReference type="Pfam" id="PF21192"/>
    </source>
</evidence>
<dbReference type="EMBL" id="AP015042">
    <property type="protein sequence ID" value="BAT98326.1"/>
    <property type="molecule type" value="Genomic_DNA"/>
</dbReference>
<organism evidence="2 3">
    <name type="scientific">Vigna angularis var. angularis</name>
    <dbReference type="NCBI Taxonomy" id="157739"/>
    <lineage>
        <taxon>Eukaryota</taxon>
        <taxon>Viridiplantae</taxon>
        <taxon>Streptophyta</taxon>
        <taxon>Embryophyta</taxon>
        <taxon>Tracheophyta</taxon>
        <taxon>Spermatophyta</taxon>
        <taxon>Magnoliopsida</taxon>
        <taxon>eudicotyledons</taxon>
        <taxon>Gunneridae</taxon>
        <taxon>Pentapetalae</taxon>
        <taxon>rosids</taxon>
        <taxon>fabids</taxon>
        <taxon>Fabales</taxon>
        <taxon>Fabaceae</taxon>
        <taxon>Papilionoideae</taxon>
        <taxon>50 kb inversion clade</taxon>
        <taxon>NPAAA clade</taxon>
        <taxon>indigoferoid/millettioid clade</taxon>
        <taxon>Phaseoleae</taxon>
        <taxon>Vigna</taxon>
    </lineage>
</organism>
<name>A0A0S3SZI5_PHAAN</name>
<evidence type="ECO:0000313" key="2">
    <source>
        <dbReference type="EMBL" id="BAT98326.1"/>
    </source>
</evidence>
<dbReference type="GO" id="GO:0005634">
    <property type="term" value="C:nucleus"/>
    <property type="evidence" value="ECO:0007669"/>
    <property type="project" value="TreeGrafter"/>
</dbReference>
<dbReference type="InterPro" id="IPR048898">
    <property type="entry name" value="OB_NMD3"/>
</dbReference>
<proteinExistence type="predicted"/>
<dbReference type="PANTHER" id="PTHR12746:SF2">
    <property type="entry name" value="60S RIBOSOMAL EXPORT PROTEIN NMD3"/>
    <property type="match status" value="1"/>
</dbReference>
<dbReference type="InterPro" id="IPR039768">
    <property type="entry name" value="Nmd3"/>
</dbReference>
<dbReference type="OrthoDB" id="1692541at2759"/>
<gene>
    <name evidence="2" type="primary">Vigan.09G197200</name>
    <name evidence="2" type="ORF">VIGAN_09197200</name>
</gene>
<accession>A0A0S3SZI5</accession>
<evidence type="ECO:0000313" key="3">
    <source>
        <dbReference type="Proteomes" id="UP000291084"/>
    </source>
</evidence>
<dbReference type="Pfam" id="PF21192">
    <property type="entry name" value="OB_NMD3"/>
    <property type="match status" value="1"/>
</dbReference>
<feature type="domain" description="60S ribosomal export protein NMD3 OB-fold" evidence="1">
    <location>
        <begin position="14"/>
        <end position="62"/>
    </location>
</feature>
<sequence>MLKLLVCQILARMTIFNIKTHVGNLLNPGDYALGCELYEANSNDMELDKYKGHILEAILIKKSYEEKRQKKRGKHGSLNHLKWMLMIGDLIKTKWSQNMNSFLKIWKKTMI</sequence>
<keyword evidence="3" id="KW-1185">Reference proteome</keyword>
<dbReference type="GO" id="GO:0043023">
    <property type="term" value="F:ribosomal large subunit binding"/>
    <property type="evidence" value="ECO:0007669"/>
    <property type="project" value="InterPro"/>
</dbReference>
<dbReference type="AlphaFoldDB" id="A0A0S3SZI5"/>
<dbReference type="GO" id="GO:0005737">
    <property type="term" value="C:cytoplasm"/>
    <property type="evidence" value="ECO:0007669"/>
    <property type="project" value="TreeGrafter"/>
</dbReference>
<dbReference type="GO" id="GO:0000055">
    <property type="term" value="P:ribosomal large subunit export from nucleus"/>
    <property type="evidence" value="ECO:0007669"/>
    <property type="project" value="TreeGrafter"/>
</dbReference>